<feature type="transmembrane region" description="Helical" evidence="9">
    <location>
        <begin position="45"/>
        <end position="64"/>
    </location>
</feature>
<feature type="transmembrane region" description="Helical" evidence="9">
    <location>
        <begin position="233"/>
        <end position="253"/>
    </location>
</feature>
<evidence type="ECO:0000256" key="5">
    <source>
        <dbReference type="ARBA" id="ARBA00022692"/>
    </source>
</evidence>
<comment type="function">
    <text evidence="9">Component of the transport system for branched-chain amino acids.</text>
</comment>
<dbReference type="NCBIfam" id="TIGR00796">
    <property type="entry name" value="livcs"/>
    <property type="match status" value="1"/>
</dbReference>
<dbReference type="GO" id="GO:0015818">
    <property type="term" value="P:isoleucine transport"/>
    <property type="evidence" value="ECO:0007669"/>
    <property type="project" value="TreeGrafter"/>
</dbReference>
<dbReference type="GO" id="GO:0015820">
    <property type="term" value="P:L-leucine transport"/>
    <property type="evidence" value="ECO:0007669"/>
    <property type="project" value="TreeGrafter"/>
</dbReference>
<dbReference type="EMBL" id="QBKR01000007">
    <property type="protein sequence ID" value="PTX61277.1"/>
    <property type="molecule type" value="Genomic_DNA"/>
</dbReference>
<keyword evidence="5 9" id="KW-0812">Transmembrane</keyword>
<comment type="similarity">
    <text evidence="2 9">Belongs to the branched chain amino acid transporter family.</text>
</comment>
<feature type="transmembrane region" description="Helical" evidence="9">
    <location>
        <begin position="121"/>
        <end position="141"/>
    </location>
</feature>
<dbReference type="GO" id="GO:0015190">
    <property type="term" value="F:L-leucine transmembrane transporter activity"/>
    <property type="evidence" value="ECO:0007669"/>
    <property type="project" value="TreeGrafter"/>
</dbReference>
<dbReference type="GO" id="GO:0005886">
    <property type="term" value="C:plasma membrane"/>
    <property type="evidence" value="ECO:0007669"/>
    <property type="project" value="UniProtKB-SubCell"/>
</dbReference>
<evidence type="ECO:0000256" key="4">
    <source>
        <dbReference type="ARBA" id="ARBA00022475"/>
    </source>
</evidence>
<dbReference type="RefSeq" id="WP_108022577.1">
    <property type="nucleotide sequence ID" value="NZ_QBKR01000007.1"/>
</dbReference>
<reference evidence="10 11" key="1">
    <citation type="submission" date="2018-04" db="EMBL/GenBank/DDBJ databases">
        <title>Genomic Encyclopedia of Archaeal and Bacterial Type Strains, Phase II (KMG-II): from individual species to whole genera.</title>
        <authorList>
            <person name="Goeker M."/>
        </authorList>
    </citation>
    <scope>NUCLEOTIDE SEQUENCE [LARGE SCALE GENOMIC DNA]</scope>
    <source>
        <strain evidence="10 11">DSM 45787</strain>
    </source>
</reference>
<proteinExistence type="inferred from homology"/>
<keyword evidence="11" id="KW-1185">Reference proteome</keyword>
<dbReference type="GO" id="GO:0015188">
    <property type="term" value="F:L-isoleucine transmembrane transporter activity"/>
    <property type="evidence" value="ECO:0007669"/>
    <property type="project" value="TreeGrafter"/>
</dbReference>
<sequence length="440" mass="46748">MTPFHTKDITMIGLMLLALFFGAGNMIFPPALGQAAGIEVWPAMAGFVFTAVGLPLLGVIAIAVSGGNLQTMAGRVHPWFGVAFTVAVYFVIGPLFGTPRTATVAFEMGAFPFLPEGFDAYGWPLFLYTLIFFAITFWLALNPSKLVNRIGKILTPLLLVIIGVLLVKSLIDPAGPFGTAMGDYKTQPFFRGFMEGYLTMDTLGALVFGIVVIRSVKERTNDRNTVISVTVKAGLVAALGLTLVYLTLGYLGATSQSLGMSENGGQILTSVVLQLFGHPGVLLLGTAVTLACLTTSVGLVTSSAFYFSSLIPGLDYKKTAAALCIAAMVVANMGLTQIIAVSIPVLTALYPMAIVLILLSLFPSLNQAREIYGLALIGTALVSFTDGLKAMNISLGWTDQVYGWLPFYSEGIGWLLPGLLGALIGYAWHRLKPHGSLSRA</sequence>
<keyword evidence="7 9" id="KW-1133">Transmembrane helix</keyword>
<dbReference type="PANTHER" id="PTHR30588">
    <property type="entry name" value="BRANCHED-CHAIN AMINO ACID TRANSPORT SYSTEM 2 CARRIER PROTEIN"/>
    <property type="match status" value="1"/>
</dbReference>
<keyword evidence="6 9" id="KW-0029">Amino-acid transport</keyword>
<keyword evidence="4" id="KW-1003">Cell membrane</keyword>
<comment type="caution">
    <text evidence="9">Lacks conserved residue(s) required for the propagation of feature annotation.</text>
</comment>
<dbReference type="Pfam" id="PF05525">
    <property type="entry name" value="Branch_AA_trans"/>
    <property type="match status" value="1"/>
</dbReference>
<gene>
    <name evidence="10" type="ORF">C8P63_10772</name>
</gene>
<evidence type="ECO:0000256" key="7">
    <source>
        <dbReference type="ARBA" id="ARBA00022989"/>
    </source>
</evidence>
<name>A0A2T6BZ78_9BACL</name>
<evidence type="ECO:0000256" key="2">
    <source>
        <dbReference type="ARBA" id="ARBA00008540"/>
    </source>
</evidence>
<evidence type="ECO:0000256" key="1">
    <source>
        <dbReference type="ARBA" id="ARBA00004651"/>
    </source>
</evidence>
<evidence type="ECO:0000313" key="10">
    <source>
        <dbReference type="EMBL" id="PTX61277.1"/>
    </source>
</evidence>
<accession>A0A2T6BZ78</accession>
<evidence type="ECO:0000256" key="9">
    <source>
        <dbReference type="RuleBase" id="RU362122"/>
    </source>
</evidence>
<feature type="transmembrane region" description="Helical" evidence="9">
    <location>
        <begin position="345"/>
        <end position="364"/>
    </location>
</feature>
<comment type="caution">
    <text evidence="10">The sequence shown here is derived from an EMBL/GenBank/DDBJ whole genome shotgun (WGS) entry which is preliminary data.</text>
</comment>
<evidence type="ECO:0000256" key="6">
    <source>
        <dbReference type="ARBA" id="ARBA00022970"/>
    </source>
</evidence>
<feature type="transmembrane region" description="Helical" evidence="9">
    <location>
        <begin position="411"/>
        <end position="429"/>
    </location>
</feature>
<dbReference type="Proteomes" id="UP000244240">
    <property type="component" value="Unassembled WGS sequence"/>
</dbReference>
<protein>
    <recommendedName>
        <fullName evidence="9">Branched-chain amino acid transport system carrier protein</fullName>
    </recommendedName>
</protein>
<evidence type="ECO:0000313" key="11">
    <source>
        <dbReference type="Proteomes" id="UP000244240"/>
    </source>
</evidence>
<feature type="transmembrane region" description="Helical" evidence="9">
    <location>
        <begin position="319"/>
        <end position="339"/>
    </location>
</feature>
<feature type="transmembrane region" description="Helical" evidence="9">
    <location>
        <begin position="153"/>
        <end position="171"/>
    </location>
</feature>
<keyword evidence="3 9" id="KW-0813">Transport</keyword>
<organism evidence="10 11">
    <name type="scientific">Melghirimyces profundicolus</name>
    <dbReference type="NCBI Taxonomy" id="1242148"/>
    <lineage>
        <taxon>Bacteria</taxon>
        <taxon>Bacillati</taxon>
        <taxon>Bacillota</taxon>
        <taxon>Bacilli</taxon>
        <taxon>Bacillales</taxon>
        <taxon>Thermoactinomycetaceae</taxon>
        <taxon>Melghirimyces</taxon>
    </lineage>
</organism>
<dbReference type="InterPro" id="IPR004685">
    <property type="entry name" value="Brnchd-chn_aa_trnsp_Livcs"/>
</dbReference>
<evidence type="ECO:0000256" key="8">
    <source>
        <dbReference type="ARBA" id="ARBA00023136"/>
    </source>
</evidence>
<dbReference type="AlphaFoldDB" id="A0A2T6BZ78"/>
<dbReference type="OrthoDB" id="9783920at2"/>
<dbReference type="GO" id="GO:0005304">
    <property type="term" value="F:L-valine transmembrane transporter activity"/>
    <property type="evidence" value="ECO:0007669"/>
    <property type="project" value="TreeGrafter"/>
</dbReference>
<feature type="transmembrane region" description="Helical" evidence="9">
    <location>
        <begin position="76"/>
        <end position="96"/>
    </location>
</feature>
<comment type="subcellular location">
    <subcellularLocation>
        <location evidence="1 9">Cell membrane</location>
        <topology evidence="1 9">Multi-pass membrane protein</topology>
    </subcellularLocation>
</comment>
<feature type="transmembrane region" description="Helical" evidence="9">
    <location>
        <begin position="281"/>
        <end position="307"/>
    </location>
</feature>
<feature type="transmembrane region" description="Helical" evidence="9">
    <location>
        <begin position="371"/>
        <end position="391"/>
    </location>
</feature>
<keyword evidence="8 9" id="KW-0472">Membrane</keyword>
<dbReference type="PANTHER" id="PTHR30588:SF0">
    <property type="entry name" value="BRANCHED-CHAIN AMINO ACID PERMEASE BRNQ"/>
    <property type="match status" value="1"/>
</dbReference>
<evidence type="ECO:0000256" key="3">
    <source>
        <dbReference type="ARBA" id="ARBA00022448"/>
    </source>
</evidence>
<feature type="transmembrane region" description="Helical" evidence="9">
    <location>
        <begin position="196"/>
        <end position="213"/>
    </location>
</feature>